<dbReference type="InterPro" id="IPR035914">
    <property type="entry name" value="Sperma_CUB_dom_sf"/>
</dbReference>
<name>A0A1D2MAW9_ORCCI</name>
<feature type="domain" description="CUB" evidence="5">
    <location>
        <begin position="174"/>
        <end position="283"/>
    </location>
</feature>
<keyword evidence="4" id="KW-0732">Signal</keyword>
<evidence type="ECO:0000256" key="1">
    <source>
        <dbReference type="ARBA" id="ARBA00022737"/>
    </source>
</evidence>
<dbReference type="EMBL" id="LJIJ01002153">
    <property type="protein sequence ID" value="ODM90123.1"/>
    <property type="molecule type" value="Genomic_DNA"/>
</dbReference>
<dbReference type="OrthoDB" id="6366701at2759"/>
<comment type="caution">
    <text evidence="6">The sequence shown here is derived from an EMBL/GenBank/DDBJ whole genome shotgun (WGS) entry which is preliminary data.</text>
</comment>
<proteinExistence type="predicted"/>
<evidence type="ECO:0000256" key="4">
    <source>
        <dbReference type="SAM" id="SignalP"/>
    </source>
</evidence>
<dbReference type="Proteomes" id="UP000094527">
    <property type="component" value="Unassembled WGS sequence"/>
</dbReference>
<dbReference type="Gene3D" id="2.60.120.290">
    <property type="entry name" value="Spermadhesin, CUB domain"/>
    <property type="match status" value="2"/>
</dbReference>
<keyword evidence="2" id="KW-1015">Disulfide bond</keyword>
<protein>
    <submittedName>
        <fullName evidence="6">Deleted in malignant brain tumors 1 protein</fullName>
    </submittedName>
</protein>
<evidence type="ECO:0000256" key="3">
    <source>
        <dbReference type="PROSITE-ProRule" id="PRU00059"/>
    </source>
</evidence>
<evidence type="ECO:0000259" key="5">
    <source>
        <dbReference type="PROSITE" id="PS01180"/>
    </source>
</evidence>
<feature type="chain" id="PRO_5008903719" evidence="4">
    <location>
        <begin position="21"/>
        <end position="412"/>
    </location>
</feature>
<dbReference type="PANTHER" id="PTHR24251:SF37">
    <property type="entry name" value="CUB DOMAIN-CONTAINING PROTEIN"/>
    <property type="match status" value="1"/>
</dbReference>
<sequence length="412" mass="44356">MLPTSVFTVILGTLLVPSLAQVSRPPVLFAEYPTVTTCGGTLTSNYSAITYKTAINVNPNERCVWTIRTPNVSRYTLQVLYLGLRLQAGQTGITASCVGPTGTNITNVSGAGVIQLPSTCNSLVITFFSGASVSSRGFTLWYKASKFISATTNSAESSSRPVVLHPQYPVVSTCGGILTSSLSAIAYKTETNVARNERCVWTISTPNAIGYTLNVVSLGLSLQTGQTGITASCVNRGNSSPTNAAITATGVISLPSTCHKLLITFYSGASVSSRGFIIWYKATTGSNGISTSSKDYIVSNSQEHIRYPADANSAYTNNEMSTFVFSTPSNLYSTSRKTLVIYVRDRLEGSTCADVLQLYRFRPASGWTYSQQICGNYEMIQWVDNDLMLVTFKSDTSVVNRGFHISRTTVPL</sequence>
<evidence type="ECO:0000256" key="2">
    <source>
        <dbReference type="ARBA" id="ARBA00023157"/>
    </source>
</evidence>
<organism evidence="6 7">
    <name type="scientific">Orchesella cincta</name>
    <name type="common">Springtail</name>
    <name type="synonym">Podura cincta</name>
    <dbReference type="NCBI Taxonomy" id="48709"/>
    <lineage>
        <taxon>Eukaryota</taxon>
        <taxon>Metazoa</taxon>
        <taxon>Ecdysozoa</taxon>
        <taxon>Arthropoda</taxon>
        <taxon>Hexapoda</taxon>
        <taxon>Collembola</taxon>
        <taxon>Entomobryomorpha</taxon>
        <taxon>Entomobryoidea</taxon>
        <taxon>Orchesellidae</taxon>
        <taxon>Orchesellinae</taxon>
        <taxon>Orchesella</taxon>
    </lineage>
</organism>
<comment type="caution">
    <text evidence="3">Lacks conserved residue(s) required for the propagation of feature annotation.</text>
</comment>
<keyword evidence="1" id="KW-0677">Repeat</keyword>
<evidence type="ECO:0000313" key="6">
    <source>
        <dbReference type="EMBL" id="ODM90123.1"/>
    </source>
</evidence>
<dbReference type="SUPFAM" id="SSF49854">
    <property type="entry name" value="Spermadhesin, CUB domain"/>
    <property type="match status" value="3"/>
</dbReference>
<keyword evidence="7" id="KW-1185">Reference proteome</keyword>
<dbReference type="Pfam" id="PF00431">
    <property type="entry name" value="CUB"/>
    <property type="match status" value="1"/>
</dbReference>
<evidence type="ECO:0000313" key="7">
    <source>
        <dbReference type="Proteomes" id="UP000094527"/>
    </source>
</evidence>
<dbReference type="PROSITE" id="PS01180">
    <property type="entry name" value="CUB"/>
    <property type="match status" value="2"/>
</dbReference>
<gene>
    <name evidence="6" type="ORF">Ocin01_16558</name>
</gene>
<dbReference type="PANTHER" id="PTHR24251">
    <property type="entry name" value="OVOCHYMASE-RELATED"/>
    <property type="match status" value="1"/>
</dbReference>
<accession>A0A1D2MAW9</accession>
<feature type="domain" description="CUB" evidence="5">
    <location>
        <begin position="38"/>
        <end position="145"/>
    </location>
</feature>
<dbReference type="InterPro" id="IPR000859">
    <property type="entry name" value="CUB_dom"/>
</dbReference>
<reference evidence="6 7" key="1">
    <citation type="journal article" date="2016" name="Genome Biol. Evol.">
        <title>Gene Family Evolution Reflects Adaptation to Soil Environmental Stressors in the Genome of the Collembolan Orchesella cincta.</title>
        <authorList>
            <person name="Faddeeva-Vakhrusheva A."/>
            <person name="Derks M.F."/>
            <person name="Anvar S.Y."/>
            <person name="Agamennone V."/>
            <person name="Suring W."/>
            <person name="Smit S."/>
            <person name="van Straalen N.M."/>
            <person name="Roelofs D."/>
        </authorList>
    </citation>
    <scope>NUCLEOTIDE SEQUENCE [LARGE SCALE GENOMIC DNA]</scope>
    <source>
        <tissue evidence="6">Mixed pool</tissue>
    </source>
</reference>
<feature type="signal peptide" evidence="4">
    <location>
        <begin position="1"/>
        <end position="20"/>
    </location>
</feature>
<dbReference type="SMART" id="SM00042">
    <property type="entry name" value="CUB"/>
    <property type="match status" value="3"/>
</dbReference>
<dbReference type="AlphaFoldDB" id="A0A1D2MAW9"/>